<organism evidence="1 2">
    <name type="scientific">Ruminococcus bicirculans</name>
    <name type="common">ex Wegman et al. 2014</name>
    <dbReference type="NCBI Taxonomy" id="1160721"/>
    <lineage>
        <taxon>Bacteria</taxon>
        <taxon>Bacillati</taxon>
        <taxon>Bacillota</taxon>
        <taxon>Clostridia</taxon>
        <taxon>Eubacteriales</taxon>
        <taxon>Oscillospiraceae</taxon>
        <taxon>Ruminococcus</taxon>
    </lineage>
</organism>
<reference evidence="1" key="1">
    <citation type="submission" date="2022-06" db="EMBL/GenBank/DDBJ databases">
        <title>Isolation of gut microbiota from human fecal samples.</title>
        <authorList>
            <person name="Pamer E.G."/>
            <person name="Barat B."/>
            <person name="Waligurski E."/>
            <person name="Medina S."/>
            <person name="Paddock L."/>
            <person name="Mostad J."/>
        </authorList>
    </citation>
    <scope>NUCLEOTIDE SEQUENCE</scope>
    <source>
        <strain evidence="1">DFI.5.57</strain>
    </source>
</reference>
<sequence length="107" mass="12436">MNEIARIKNEVRLKQWTEMVRQRNESGLNVSQWCRQNGINQKTYYYRLNRVRKALCGEVEKHEIVPVSTEPEIAVSHEQISLSVGNVVVNLPDDFNEDTLKRLLGVL</sequence>
<comment type="caution">
    <text evidence="1">The sequence shown here is derived from an EMBL/GenBank/DDBJ whole genome shotgun (WGS) entry which is preliminary data.</text>
</comment>
<dbReference type="EMBL" id="JANGCN010000098">
    <property type="protein sequence ID" value="MCQ5154508.1"/>
    <property type="molecule type" value="Genomic_DNA"/>
</dbReference>
<accession>A0AAW5KP85</accession>
<dbReference type="NCBIfam" id="NF047593">
    <property type="entry name" value="IS66_ISAeme5_TnpA"/>
    <property type="match status" value="1"/>
</dbReference>
<protein>
    <submittedName>
        <fullName evidence="1">IS66 family insertion sequence element accessory protein TnpB</fullName>
    </submittedName>
</protein>
<dbReference type="AlphaFoldDB" id="A0AAW5KP85"/>
<name>A0AAW5KP85_9FIRM</name>
<gene>
    <name evidence="1" type="ORF">NE632_14575</name>
</gene>
<dbReference type="RefSeq" id="WP_256322723.1">
    <property type="nucleotide sequence ID" value="NZ_JANGCN010000098.1"/>
</dbReference>
<dbReference type="Proteomes" id="UP001206236">
    <property type="component" value="Unassembled WGS sequence"/>
</dbReference>
<evidence type="ECO:0000313" key="1">
    <source>
        <dbReference type="EMBL" id="MCQ5154508.1"/>
    </source>
</evidence>
<proteinExistence type="predicted"/>
<evidence type="ECO:0000313" key="2">
    <source>
        <dbReference type="Proteomes" id="UP001206236"/>
    </source>
</evidence>